<keyword evidence="3" id="KW-1185">Reference proteome</keyword>
<evidence type="ECO:0000259" key="1">
    <source>
        <dbReference type="PROSITE" id="PS50188"/>
    </source>
</evidence>
<dbReference type="PANTHER" id="PTHR24103">
    <property type="entry name" value="E3 UBIQUITIN-PROTEIN LIGASE TRIM"/>
    <property type="match status" value="1"/>
</dbReference>
<feature type="domain" description="B30.2/SPRY" evidence="1">
    <location>
        <begin position="1"/>
        <end position="157"/>
    </location>
</feature>
<evidence type="ECO:0000313" key="3">
    <source>
        <dbReference type="Proteomes" id="UP000524558"/>
    </source>
</evidence>
<reference evidence="2 3" key="1">
    <citation type="submission" date="2019-09" db="EMBL/GenBank/DDBJ databases">
        <title>Bird 10,000 Genomes (B10K) Project - Family phase.</title>
        <authorList>
            <person name="Zhang G."/>
        </authorList>
    </citation>
    <scope>NUCLEOTIDE SEQUENCE [LARGE SCALE GENOMIC DNA]</scope>
    <source>
        <strain evidence="2">B10K-DU-021-33</strain>
        <tissue evidence="2">Mixed tissue sample</tissue>
    </source>
</reference>
<feature type="non-terminal residue" evidence="2">
    <location>
        <position position="1"/>
    </location>
</feature>
<gene>
    <name evidence="2" type="primary">Btn1a1_4</name>
    <name evidence="2" type="ORF">CHRMAC_R08630</name>
</gene>
<name>A0A7K5P3A2_CHRMC</name>
<feature type="non-terminal residue" evidence="2">
    <location>
        <position position="157"/>
    </location>
</feature>
<dbReference type="InterPro" id="IPR013320">
    <property type="entry name" value="ConA-like_dom_sf"/>
</dbReference>
<dbReference type="InterPro" id="IPR003877">
    <property type="entry name" value="SPRY_dom"/>
</dbReference>
<proteinExistence type="predicted"/>
<evidence type="ECO:0000313" key="2">
    <source>
        <dbReference type="EMBL" id="NWT49492.1"/>
    </source>
</evidence>
<dbReference type="AlphaFoldDB" id="A0A7K5P3A2"/>
<dbReference type="PRINTS" id="PR01407">
    <property type="entry name" value="BUTYPHLNCDUF"/>
</dbReference>
<dbReference type="InterPro" id="IPR043136">
    <property type="entry name" value="B30.2/SPRY_sf"/>
</dbReference>
<dbReference type="InterPro" id="IPR001870">
    <property type="entry name" value="B30.2/SPRY"/>
</dbReference>
<dbReference type="Gene3D" id="2.60.120.920">
    <property type="match status" value="1"/>
</dbReference>
<dbReference type="SUPFAM" id="SSF49899">
    <property type="entry name" value="Concanavalin A-like lectins/glucanases"/>
    <property type="match status" value="1"/>
</dbReference>
<protein>
    <submittedName>
        <fullName evidence="2">BT1A1 protein</fullName>
    </submittedName>
</protein>
<sequence length="157" mass="17983">SEDLRTVNRDIKEDDLPDTPERFSDQCCVLGREGFREGRHCWEVEVKGEVGGDSQWGVGVARESVQRKKFSYWSPEGGIWAVRHCYGQFTSLTSSRTLLPRSLLPSRVWVCLDCARGLVTFLHADTGVEIFTFPPAPFKGETLRPWFWVRTEKTQLC</sequence>
<dbReference type="EMBL" id="VYZF01010980">
    <property type="protein sequence ID" value="NWT49492.1"/>
    <property type="molecule type" value="Genomic_DNA"/>
</dbReference>
<dbReference type="Pfam" id="PF13765">
    <property type="entry name" value="PRY"/>
    <property type="match status" value="1"/>
</dbReference>
<comment type="caution">
    <text evidence="2">The sequence shown here is derived from an EMBL/GenBank/DDBJ whole genome shotgun (WGS) entry which is preliminary data.</text>
</comment>
<dbReference type="PROSITE" id="PS50188">
    <property type="entry name" value="B302_SPRY"/>
    <property type="match status" value="1"/>
</dbReference>
<accession>A0A7K5P3A2</accession>
<dbReference type="Pfam" id="PF00622">
    <property type="entry name" value="SPRY"/>
    <property type="match status" value="1"/>
</dbReference>
<dbReference type="InterPro" id="IPR006574">
    <property type="entry name" value="PRY"/>
</dbReference>
<organism evidence="2 3">
    <name type="scientific">Chroicocephalus maculipennis</name>
    <name type="common">Brown-hooded gull</name>
    <name type="synonym">Larus maculipennis</name>
    <dbReference type="NCBI Taxonomy" id="287016"/>
    <lineage>
        <taxon>Eukaryota</taxon>
        <taxon>Metazoa</taxon>
        <taxon>Chordata</taxon>
        <taxon>Craniata</taxon>
        <taxon>Vertebrata</taxon>
        <taxon>Euteleostomi</taxon>
        <taxon>Archelosauria</taxon>
        <taxon>Archosauria</taxon>
        <taxon>Dinosauria</taxon>
        <taxon>Saurischia</taxon>
        <taxon>Theropoda</taxon>
        <taxon>Coelurosauria</taxon>
        <taxon>Aves</taxon>
        <taxon>Neognathae</taxon>
        <taxon>Neoaves</taxon>
        <taxon>Charadriiformes</taxon>
        <taxon>Laridae</taxon>
        <taxon>Chroicocephalus</taxon>
    </lineage>
</organism>
<dbReference type="InterPro" id="IPR050143">
    <property type="entry name" value="TRIM/RBCC"/>
</dbReference>
<dbReference type="InterPro" id="IPR003879">
    <property type="entry name" value="Butyrophylin_SPRY"/>
</dbReference>
<dbReference type="Proteomes" id="UP000524558">
    <property type="component" value="Unassembled WGS sequence"/>
</dbReference>
<dbReference type="SMART" id="SM00449">
    <property type="entry name" value="SPRY"/>
    <property type="match status" value="1"/>
</dbReference>